<reference evidence="1" key="1">
    <citation type="journal article" date="2011" name="PLoS ONE">
        <title>A deep insight into the sialotranscriptome of the gulf coast tick, Amblyomma maculatum.</title>
        <authorList>
            <person name="Karim S."/>
            <person name="Singh P."/>
            <person name="Ribeiro J.M."/>
        </authorList>
    </citation>
    <scope>NUCLEOTIDE SEQUENCE</scope>
    <source>
        <tissue evidence="1">Salivary gland</tissue>
    </source>
</reference>
<dbReference type="Pfam" id="PF02098">
    <property type="entry name" value="His_binding"/>
    <property type="match status" value="1"/>
</dbReference>
<dbReference type="GO" id="GO:0043176">
    <property type="term" value="F:amine binding"/>
    <property type="evidence" value="ECO:0007669"/>
    <property type="project" value="InterPro"/>
</dbReference>
<organism evidence="1">
    <name type="scientific">Amblyomma maculatum</name>
    <name type="common">Gulf Coast tick</name>
    <dbReference type="NCBI Taxonomy" id="34609"/>
    <lineage>
        <taxon>Eukaryota</taxon>
        <taxon>Metazoa</taxon>
        <taxon>Ecdysozoa</taxon>
        <taxon>Arthropoda</taxon>
        <taxon>Chelicerata</taxon>
        <taxon>Arachnida</taxon>
        <taxon>Acari</taxon>
        <taxon>Parasitiformes</taxon>
        <taxon>Ixodida</taxon>
        <taxon>Ixodoidea</taxon>
        <taxon>Ixodidae</taxon>
        <taxon>Amblyomminae</taxon>
        <taxon>Amblyomma</taxon>
    </lineage>
</organism>
<accession>G3MSA2</accession>
<sequence>MERQMDTQVYTRLSKGLHFLSYIGPLPMYAGSLVPVCDVRFHVSVHPSENLAQGRTFRLVFLTVTVNQEAYRCVTTTTIAKDDSKHQVTEHVVFTASCLENCISYNRTFKFESEAGEYNKMKSIPEEGFRPTTYQFLLAEENCTVVRDISPRSILTEHVRVEQRNTNSADSPQQETGDCMLWVEDKITDPDEECRKRFKTLCGETFHSFKQVNCEIPAPASQAQAKEKTEN</sequence>
<evidence type="ECO:0008006" key="2">
    <source>
        <dbReference type="Google" id="ProtNLM"/>
    </source>
</evidence>
<evidence type="ECO:0000313" key="1">
    <source>
        <dbReference type="EMBL" id="AEO36370.1"/>
    </source>
</evidence>
<dbReference type="SUPFAM" id="SSF50814">
    <property type="entry name" value="Lipocalins"/>
    <property type="match status" value="1"/>
</dbReference>
<dbReference type="InterPro" id="IPR012674">
    <property type="entry name" value="Calycin"/>
</dbReference>
<name>G3MSA2_AMBMU</name>
<dbReference type="AlphaFoldDB" id="G3MSA2"/>
<proteinExistence type="evidence at transcript level"/>
<protein>
    <recommendedName>
        <fullName evidence="2">Lipocalin/cytosolic fatty-acid binding domain-containing protein</fullName>
    </recommendedName>
</protein>
<dbReference type="EMBL" id="JO844753">
    <property type="protein sequence ID" value="AEO36370.1"/>
    <property type="molecule type" value="mRNA"/>
</dbReference>
<dbReference type="GO" id="GO:0030682">
    <property type="term" value="P:symbiont-mediated perturbation of host defenses"/>
    <property type="evidence" value="ECO:0007669"/>
    <property type="project" value="InterPro"/>
</dbReference>
<dbReference type="Gene3D" id="2.40.128.20">
    <property type="match status" value="1"/>
</dbReference>
<dbReference type="InterPro" id="IPR002970">
    <property type="entry name" value="Tick_his-bd"/>
</dbReference>